<name>A0A6L9SCQ3_9ACTN</name>
<dbReference type="Proteomes" id="UP000475214">
    <property type="component" value="Unassembled WGS sequence"/>
</dbReference>
<keyword evidence="1" id="KW-0812">Transmembrane</keyword>
<protein>
    <submittedName>
        <fullName evidence="2">M50 family metallopeptidase</fullName>
    </submittedName>
</protein>
<evidence type="ECO:0000313" key="2">
    <source>
        <dbReference type="EMBL" id="NEE02857.1"/>
    </source>
</evidence>
<organism evidence="2 3">
    <name type="scientific">Phytoactinopolyspora halotolerans</name>
    <dbReference type="NCBI Taxonomy" id="1981512"/>
    <lineage>
        <taxon>Bacteria</taxon>
        <taxon>Bacillati</taxon>
        <taxon>Actinomycetota</taxon>
        <taxon>Actinomycetes</taxon>
        <taxon>Jiangellales</taxon>
        <taxon>Jiangellaceae</taxon>
        <taxon>Phytoactinopolyspora</taxon>
    </lineage>
</organism>
<feature type="transmembrane region" description="Helical" evidence="1">
    <location>
        <begin position="138"/>
        <end position="154"/>
    </location>
</feature>
<dbReference type="Pfam" id="PF13398">
    <property type="entry name" value="Peptidase_M50B"/>
    <property type="match status" value="1"/>
</dbReference>
<dbReference type="EMBL" id="JAAGOA010000017">
    <property type="protein sequence ID" value="NEE02857.1"/>
    <property type="molecule type" value="Genomic_DNA"/>
</dbReference>
<feature type="transmembrane region" description="Helical" evidence="1">
    <location>
        <begin position="12"/>
        <end position="33"/>
    </location>
</feature>
<keyword evidence="1" id="KW-1133">Transmembrane helix</keyword>
<reference evidence="2 3" key="1">
    <citation type="submission" date="2020-02" db="EMBL/GenBank/DDBJ databases">
        <authorList>
            <person name="Li X.-J."/>
            <person name="Han X.-M."/>
        </authorList>
    </citation>
    <scope>NUCLEOTIDE SEQUENCE [LARGE SCALE GENOMIC DNA]</scope>
    <source>
        <strain evidence="2 3">CCTCC AB 2017055</strain>
    </source>
</reference>
<keyword evidence="3" id="KW-1185">Reference proteome</keyword>
<feature type="transmembrane region" description="Helical" evidence="1">
    <location>
        <begin position="210"/>
        <end position="229"/>
    </location>
</feature>
<sequence length="241" mass="26358">MFGLDDHRLDETLASMEASHVLVVAVLAVGLAIHRRTWNIIGYPVTIVHEIGHALAAVVAGYRLHGITVNSDMSGATNFAGRGTFRVLWTLWWGYPAPAALGAALMWAVTEGWSRVALWALVGGLALTFLFSRSWHTVGVVLATGALLGLVAWFGEPWMLNVVVFALGWLMLVGSLRAWWAVTRSHVTRRGVTRSDAYLMNRRLRMLPGGFWLFTFLVVIGAAAFYGVTNLLEVLDVAMPG</sequence>
<evidence type="ECO:0000313" key="3">
    <source>
        <dbReference type="Proteomes" id="UP000475214"/>
    </source>
</evidence>
<feature type="transmembrane region" description="Helical" evidence="1">
    <location>
        <begin position="113"/>
        <end position="131"/>
    </location>
</feature>
<dbReference type="PANTHER" id="PTHR33979:SF2">
    <property type="entry name" value="PEPTIDASE M50B-LIKE-DOMAIN-CONTAINING PROTEIN"/>
    <property type="match status" value="1"/>
</dbReference>
<dbReference type="AlphaFoldDB" id="A0A6L9SCQ3"/>
<feature type="transmembrane region" description="Helical" evidence="1">
    <location>
        <begin position="87"/>
        <end position="107"/>
    </location>
</feature>
<evidence type="ECO:0000256" key="1">
    <source>
        <dbReference type="SAM" id="Phobius"/>
    </source>
</evidence>
<dbReference type="InterPro" id="IPR049500">
    <property type="entry name" value="Peptidase_M50B-like"/>
</dbReference>
<accession>A0A6L9SCQ3</accession>
<keyword evidence="1" id="KW-0472">Membrane</keyword>
<comment type="caution">
    <text evidence="2">The sequence shown here is derived from an EMBL/GenBank/DDBJ whole genome shotgun (WGS) entry which is preliminary data.</text>
</comment>
<proteinExistence type="predicted"/>
<dbReference type="PANTHER" id="PTHR33979">
    <property type="entry name" value="OS02G0221600 PROTEIN"/>
    <property type="match status" value="1"/>
</dbReference>
<feature type="transmembrane region" description="Helical" evidence="1">
    <location>
        <begin position="160"/>
        <end position="180"/>
    </location>
</feature>
<gene>
    <name evidence="2" type="ORF">G1H10_22085</name>
</gene>
<dbReference type="RefSeq" id="WP_163741812.1">
    <property type="nucleotide sequence ID" value="NZ_JAAGOA010000017.1"/>
</dbReference>